<organism evidence="3 4">
    <name type="scientific">Agaribacter flavus</name>
    <dbReference type="NCBI Taxonomy" id="1902781"/>
    <lineage>
        <taxon>Bacteria</taxon>
        <taxon>Pseudomonadati</taxon>
        <taxon>Pseudomonadota</taxon>
        <taxon>Gammaproteobacteria</taxon>
        <taxon>Alteromonadales</taxon>
        <taxon>Alteromonadaceae</taxon>
        <taxon>Agaribacter</taxon>
    </lineage>
</organism>
<dbReference type="RefSeq" id="WP_376919577.1">
    <property type="nucleotide sequence ID" value="NZ_JBHRSW010000011.1"/>
</dbReference>
<sequence length="605" mass="69825">MLFWLGFIGANIACFMPFYLINIKQQANPFAFLFEKRARHRKLRQLLFSKLEFSDPFRINVEFSLFVLVCLLFEVPFTLTLLTATGILVLTQVYIIYLSVMLFVFNRTPAFLSDISLIATGIVVFKGRAIAVIAGLVCFILLLTFIAYHFNSWLINTYVNNKSWPQSGLAVLVLLVVGVFTVLDWKKQKTLALFSWRKHRYKDLHWRNAFSTFHHLVRNIIFCQKYKPILLQSKASFRDKNPYSAVRLKEKPHFVFLCIESYGARIYKDPKLAVHLEDVINKFSKTYQKAGLHVASHFSSSPIFSGGSWLSYTTFMYGTKIENIQLYDTLFESTNNFGEYESIFHFMHRNGYHNLLSCPMGGVADKDINWEPIRRCFQPDDIVDWRELDFIGQKLPFFGLTKRHCAPDQYVINQGYERAKVVGEKPVCMFYCTMNSHIPWISPMQITEDWQVINSSEYQPALTSDTLESNHDKYLASINYQLASVFDFAFQNKEDNLVLVVFGDHQPPLISIPRMGLETPVHVVSKNKQYIDLFIQHGFTQGINLRGHKANIKHEGFMSIFIKVTNKIFGEDPKLNVPLFPNGIDLYPPENPNIIAEDAQANGHV</sequence>
<dbReference type="Pfam" id="PF00884">
    <property type="entry name" value="Sulfatase"/>
    <property type="match status" value="1"/>
</dbReference>
<feature type="transmembrane region" description="Helical" evidence="1">
    <location>
        <begin position="117"/>
        <end position="148"/>
    </location>
</feature>
<keyword evidence="1" id="KW-0812">Transmembrane</keyword>
<evidence type="ECO:0000313" key="3">
    <source>
        <dbReference type="EMBL" id="MFC3121440.1"/>
    </source>
</evidence>
<dbReference type="InterPro" id="IPR000917">
    <property type="entry name" value="Sulfatase_N"/>
</dbReference>
<gene>
    <name evidence="3" type="ORF">ACFOHL_07385</name>
</gene>
<accession>A0ABV7FMT0</accession>
<reference evidence="4" key="1">
    <citation type="journal article" date="2019" name="Int. J. Syst. Evol. Microbiol.">
        <title>The Global Catalogue of Microorganisms (GCM) 10K type strain sequencing project: providing services to taxonomists for standard genome sequencing and annotation.</title>
        <authorList>
            <consortium name="The Broad Institute Genomics Platform"/>
            <consortium name="The Broad Institute Genome Sequencing Center for Infectious Disease"/>
            <person name="Wu L."/>
            <person name="Ma J."/>
        </authorList>
    </citation>
    <scope>NUCLEOTIDE SEQUENCE [LARGE SCALE GENOMIC DNA]</scope>
    <source>
        <strain evidence="4">KCTC 52473</strain>
    </source>
</reference>
<evidence type="ECO:0000259" key="2">
    <source>
        <dbReference type="Pfam" id="PF00884"/>
    </source>
</evidence>
<feature type="domain" description="Sulfatase N-terminal" evidence="2">
    <location>
        <begin position="334"/>
        <end position="550"/>
    </location>
</feature>
<dbReference type="Gene3D" id="3.40.720.10">
    <property type="entry name" value="Alkaline Phosphatase, subunit A"/>
    <property type="match status" value="1"/>
</dbReference>
<feature type="transmembrane region" description="Helical" evidence="1">
    <location>
        <begin position="6"/>
        <end position="23"/>
    </location>
</feature>
<evidence type="ECO:0000313" key="4">
    <source>
        <dbReference type="Proteomes" id="UP001595478"/>
    </source>
</evidence>
<feature type="transmembrane region" description="Helical" evidence="1">
    <location>
        <begin position="168"/>
        <end position="185"/>
    </location>
</feature>
<dbReference type="InterPro" id="IPR017850">
    <property type="entry name" value="Alkaline_phosphatase_core_sf"/>
</dbReference>
<keyword evidence="4" id="KW-1185">Reference proteome</keyword>
<dbReference type="SUPFAM" id="SSF53649">
    <property type="entry name" value="Alkaline phosphatase-like"/>
    <property type="match status" value="1"/>
</dbReference>
<protein>
    <submittedName>
        <fullName evidence="3">Sulfatase-like hydrolase/transferase</fullName>
    </submittedName>
</protein>
<feature type="transmembrane region" description="Helical" evidence="1">
    <location>
        <begin position="85"/>
        <end position="105"/>
    </location>
</feature>
<keyword evidence="1" id="KW-0472">Membrane</keyword>
<comment type="caution">
    <text evidence="3">The sequence shown here is derived from an EMBL/GenBank/DDBJ whole genome shotgun (WGS) entry which is preliminary data.</text>
</comment>
<evidence type="ECO:0000256" key="1">
    <source>
        <dbReference type="SAM" id="Phobius"/>
    </source>
</evidence>
<proteinExistence type="predicted"/>
<name>A0ABV7FMT0_9ALTE</name>
<keyword evidence="1" id="KW-1133">Transmembrane helix</keyword>
<dbReference type="Proteomes" id="UP001595478">
    <property type="component" value="Unassembled WGS sequence"/>
</dbReference>
<dbReference type="EMBL" id="JBHRSW010000011">
    <property type="protein sequence ID" value="MFC3121440.1"/>
    <property type="molecule type" value="Genomic_DNA"/>
</dbReference>